<evidence type="ECO:0000256" key="1">
    <source>
        <dbReference type="ARBA" id="ARBA00023015"/>
    </source>
</evidence>
<dbReference type="RefSeq" id="WP_076176546.1">
    <property type="nucleotide sequence ID" value="NZ_MRTP01000019.1"/>
</dbReference>
<evidence type="ECO:0000259" key="5">
    <source>
        <dbReference type="PROSITE" id="PS50977"/>
    </source>
</evidence>
<name>A0A1R1E577_9BACL</name>
<dbReference type="SUPFAM" id="SSF48498">
    <property type="entry name" value="Tetracyclin repressor-like, C-terminal domain"/>
    <property type="match status" value="1"/>
</dbReference>
<dbReference type="Proteomes" id="UP000187172">
    <property type="component" value="Unassembled WGS sequence"/>
</dbReference>
<dbReference type="EMBL" id="MRTP01000019">
    <property type="protein sequence ID" value="OMF46976.1"/>
    <property type="molecule type" value="Genomic_DNA"/>
</dbReference>
<dbReference type="PROSITE" id="PS50977">
    <property type="entry name" value="HTH_TETR_2"/>
    <property type="match status" value="1"/>
</dbReference>
<accession>A0A1R1E577</accession>
<dbReference type="AlphaFoldDB" id="A0A1R1E577"/>
<dbReference type="InterPro" id="IPR001647">
    <property type="entry name" value="HTH_TetR"/>
</dbReference>
<keyword evidence="1" id="KW-0805">Transcription regulation</keyword>
<dbReference type="PANTHER" id="PTHR47506">
    <property type="entry name" value="TRANSCRIPTIONAL REGULATORY PROTEIN"/>
    <property type="match status" value="1"/>
</dbReference>
<dbReference type="STRING" id="297318.BK138_32640"/>
<dbReference type="PRINTS" id="PR00455">
    <property type="entry name" value="HTHTETR"/>
</dbReference>
<reference evidence="6 7" key="1">
    <citation type="submission" date="2016-11" db="EMBL/GenBank/DDBJ databases">
        <title>Paenibacillus species isolates.</title>
        <authorList>
            <person name="Beno S.M."/>
        </authorList>
    </citation>
    <scope>NUCLEOTIDE SEQUENCE [LARGE SCALE GENOMIC DNA]</scope>
    <source>
        <strain evidence="6 7">FSL R5-0378</strain>
    </source>
</reference>
<protein>
    <recommendedName>
        <fullName evidence="5">HTH tetR-type domain-containing protein</fullName>
    </recommendedName>
</protein>
<dbReference type="Pfam" id="PF00440">
    <property type="entry name" value="TetR_N"/>
    <property type="match status" value="1"/>
</dbReference>
<dbReference type="InterPro" id="IPR009057">
    <property type="entry name" value="Homeodomain-like_sf"/>
</dbReference>
<evidence type="ECO:0000256" key="2">
    <source>
        <dbReference type="ARBA" id="ARBA00023125"/>
    </source>
</evidence>
<organism evidence="6 7">
    <name type="scientific">Paenibacillus rhizosphaerae</name>
    <dbReference type="NCBI Taxonomy" id="297318"/>
    <lineage>
        <taxon>Bacteria</taxon>
        <taxon>Bacillati</taxon>
        <taxon>Bacillota</taxon>
        <taxon>Bacilli</taxon>
        <taxon>Bacillales</taxon>
        <taxon>Paenibacillaceae</taxon>
        <taxon>Paenibacillus</taxon>
    </lineage>
</organism>
<sequence>MNNNKNTAKLILDTAQELVQEFGFNGFSYAHIAERVGIRTASIHYHFPNKEDLGEALITRYHSEFVAAIAQIDAETQNNLEKIRKYVMIFSIPVNTYCTCLSVMFSSDLATLSEKIREKLSAFFTANLAWVAKVLEQGRSEGHLRFEGNAEEQAHRILASLQGAQLLARTFKDASRFNMIAESVISALI</sequence>
<feature type="domain" description="HTH tetR-type" evidence="5">
    <location>
        <begin position="5"/>
        <end position="65"/>
    </location>
</feature>
<comment type="caution">
    <text evidence="6">The sequence shown here is derived from an EMBL/GenBank/DDBJ whole genome shotgun (WGS) entry which is preliminary data.</text>
</comment>
<keyword evidence="2 4" id="KW-0238">DNA-binding</keyword>
<feature type="DNA-binding region" description="H-T-H motif" evidence="4">
    <location>
        <begin position="28"/>
        <end position="47"/>
    </location>
</feature>
<dbReference type="GO" id="GO:0003677">
    <property type="term" value="F:DNA binding"/>
    <property type="evidence" value="ECO:0007669"/>
    <property type="project" value="UniProtKB-UniRule"/>
</dbReference>
<evidence type="ECO:0000256" key="4">
    <source>
        <dbReference type="PROSITE-ProRule" id="PRU00335"/>
    </source>
</evidence>
<evidence type="ECO:0000313" key="7">
    <source>
        <dbReference type="Proteomes" id="UP000187172"/>
    </source>
</evidence>
<dbReference type="SUPFAM" id="SSF46689">
    <property type="entry name" value="Homeodomain-like"/>
    <property type="match status" value="1"/>
</dbReference>
<dbReference type="PANTHER" id="PTHR47506:SF6">
    <property type="entry name" value="HTH-TYPE TRANSCRIPTIONAL REPRESSOR NEMR"/>
    <property type="match status" value="1"/>
</dbReference>
<gene>
    <name evidence="6" type="ORF">BK138_32640</name>
</gene>
<dbReference type="Pfam" id="PF16925">
    <property type="entry name" value="TetR_C_13"/>
    <property type="match status" value="1"/>
</dbReference>
<dbReference type="Gene3D" id="1.10.357.10">
    <property type="entry name" value="Tetracycline Repressor, domain 2"/>
    <property type="match status" value="1"/>
</dbReference>
<keyword evidence="3" id="KW-0804">Transcription</keyword>
<keyword evidence="7" id="KW-1185">Reference proteome</keyword>
<dbReference type="InterPro" id="IPR011075">
    <property type="entry name" value="TetR_C"/>
</dbReference>
<evidence type="ECO:0000313" key="6">
    <source>
        <dbReference type="EMBL" id="OMF46976.1"/>
    </source>
</evidence>
<dbReference type="InterPro" id="IPR036271">
    <property type="entry name" value="Tet_transcr_reg_TetR-rel_C_sf"/>
</dbReference>
<proteinExistence type="predicted"/>
<evidence type="ECO:0000256" key="3">
    <source>
        <dbReference type="ARBA" id="ARBA00023163"/>
    </source>
</evidence>